<protein>
    <submittedName>
        <fullName evidence="1">Uncharacterized protein</fullName>
    </submittedName>
</protein>
<evidence type="ECO:0000313" key="2">
    <source>
        <dbReference type="Proteomes" id="UP001159363"/>
    </source>
</evidence>
<comment type="caution">
    <text evidence="1">The sequence shown here is derived from an EMBL/GenBank/DDBJ whole genome shotgun (WGS) entry which is preliminary data.</text>
</comment>
<name>A0ABQ9GE71_9NEOP</name>
<dbReference type="Proteomes" id="UP001159363">
    <property type="component" value="Chromosome 12"/>
</dbReference>
<reference evidence="1 2" key="1">
    <citation type="submission" date="2023-02" db="EMBL/GenBank/DDBJ databases">
        <title>LHISI_Scaffold_Assembly.</title>
        <authorList>
            <person name="Stuart O.P."/>
            <person name="Cleave R."/>
            <person name="Magrath M.J.L."/>
            <person name="Mikheyev A.S."/>
        </authorList>
    </citation>
    <scope>NUCLEOTIDE SEQUENCE [LARGE SCALE GENOMIC DNA]</scope>
    <source>
        <strain evidence="1">Daus_M_001</strain>
        <tissue evidence="1">Leg muscle</tissue>
    </source>
</reference>
<accession>A0ABQ9GE71</accession>
<sequence>MDVLKAIAAEQNCSFTFARLSSCGILNEQRSAFDSHSVVYGVQRSDGYTARLARRSDEALGVRVSVARIAPSFLDLDASDWNLGVFGSAQNRRKRAVCAESLSAPRATVTIMPPGVFNYSSGATTASERYVRTWCRCKLRPQLISAVPRSFPQSTIQILPRSSANELNASVHVKARRFQPVSAALVERLPHSPPTPANLVHIPAGSLPDFRSYPIPPSPNLFIQELLHTYFSNPHRLSRPRLSSLHLQPVRNLLVVEDLQELARQGTHRKLWLQTKFIAELPTTTDPLASLSRVVFNCKAGILHHSAANSAVPLSSKIEHCIVSTVYRIILFVTQITYILAHRPFSFVYTDRSRLTRVPQKLYMMSQRSPIIVKHIWRACFRNATFEESPQGVIANRQIGRVGQATECLQSAKLFDAEALIVKCPLAGERCVLRLHHLDGNVTVAPCSMTMASLTGQIWPYRAHPHSRDTRVLGESKWGTGKIFLALESRWRISDQTNHLPPRRTGLDSRRGRCPSFSHVGIVPYDAASRRVSSGISRPRPFYFRRCSALALASPSSALKTSVVRAAQISSLTHSLDSSNIHAHKHISTSVSIDSCHPFRS</sequence>
<dbReference type="EMBL" id="JARBHB010000013">
    <property type="protein sequence ID" value="KAJ8869743.1"/>
    <property type="molecule type" value="Genomic_DNA"/>
</dbReference>
<evidence type="ECO:0000313" key="1">
    <source>
        <dbReference type="EMBL" id="KAJ8869743.1"/>
    </source>
</evidence>
<keyword evidence="2" id="KW-1185">Reference proteome</keyword>
<gene>
    <name evidence="1" type="ORF">PR048_028751</name>
</gene>
<proteinExistence type="predicted"/>
<organism evidence="1 2">
    <name type="scientific">Dryococelus australis</name>
    <dbReference type="NCBI Taxonomy" id="614101"/>
    <lineage>
        <taxon>Eukaryota</taxon>
        <taxon>Metazoa</taxon>
        <taxon>Ecdysozoa</taxon>
        <taxon>Arthropoda</taxon>
        <taxon>Hexapoda</taxon>
        <taxon>Insecta</taxon>
        <taxon>Pterygota</taxon>
        <taxon>Neoptera</taxon>
        <taxon>Polyneoptera</taxon>
        <taxon>Phasmatodea</taxon>
        <taxon>Verophasmatodea</taxon>
        <taxon>Anareolatae</taxon>
        <taxon>Phasmatidae</taxon>
        <taxon>Eurycanthinae</taxon>
        <taxon>Dryococelus</taxon>
    </lineage>
</organism>